<evidence type="ECO:0000313" key="4">
    <source>
        <dbReference type="Proteomes" id="UP000240621"/>
    </source>
</evidence>
<keyword evidence="1" id="KW-0812">Transmembrane</keyword>
<sequence length="158" mass="18297">MNTKPKILLALLILGLVFSSLVRLQFNLSDGFVSHGVMTKFIPLPLFDYEGQSGDLSLTSTIIGYLFFLLSGVLWFLETRKNKLQRRLWLGFLFITLYATYFEWTSLMQDINLTYAGQHLRMGPVLFLLGLVLYIRSYRAQRVKHETTKIHWVSPTES</sequence>
<organism evidence="3 4">
    <name type="scientific">Prolixibacter denitrificans</name>
    <dbReference type="NCBI Taxonomy" id="1541063"/>
    <lineage>
        <taxon>Bacteria</taxon>
        <taxon>Pseudomonadati</taxon>
        <taxon>Bacteroidota</taxon>
        <taxon>Bacteroidia</taxon>
        <taxon>Marinilabiliales</taxon>
        <taxon>Prolixibacteraceae</taxon>
        <taxon>Prolixibacter</taxon>
    </lineage>
</organism>
<gene>
    <name evidence="3" type="ORF">CLV93_103146</name>
    <name evidence="2" type="ORF">JCM18694_35210</name>
</gene>
<dbReference type="AlphaFoldDB" id="A0A2P8CFH9"/>
<reference evidence="2 5" key="2">
    <citation type="submission" date="2019-10" db="EMBL/GenBank/DDBJ databases">
        <title>Prolixibacter strains distinguished by the presence of nitrate reductase genes were adept at nitrate-dependent anaerobic corrosion of metallic iron and carbon steel.</title>
        <authorList>
            <person name="Iino T."/>
            <person name="Shono N."/>
            <person name="Ito K."/>
            <person name="Nakamura R."/>
            <person name="Sueoka K."/>
            <person name="Harayama S."/>
            <person name="Ohkuma M."/>
        </authorList>
    </citation>
    <scope>NUCLEOTIDE SEQUENCE [LARGE SCALE GENOMIC DNA]</scope>
    <source>
        <strain evidence="2 5">MIC1-1</strain>
    </source>
</reference>
<feature type="transmembrane region" description="Helical" evidence="1">
    <location>
        <begin position="56"/>
        <end position="77"/>
    </location>
</feature>
<dbReference type="Proteomes" id="UP000396862">
    <property type="component" value="Unassembled WGS sequence"/>
</dbReference>
<keyword evidence="1" id="KW-0472">Membrane</keyword>
<evidence type="ECO:0000313" key="2">
    <source>
        <dbReference type="EMBL" id="GET23275.1"/>
    </source>
</evidence>
<name>A0A2P8CFH9_9BACT</name>
<evidence type="ECO:0008006" key="6">
    <source>
        <dbReference type="Google" id="ProtNLM"/>
    </source>
</evidence>
<dbReference type="OrthoDB" id="1122845at2"/>
<dbReference type="EMBL" id="PYGC01000003">
    <property type="protein sequence ID" value="PSK83731.1"/>
    <property type="molecule type" value="Genomic_DNA"/>
</dbReference>
<protein>
    <recommendedName>
        <fullName evidence="6">DUF4293 family protein</fullName>
    </recommendedName>
</protein>
<feature type="transmembrane region" description="Helical" evidence="1">
    <location>
        <begin position="119"/>
        <end position="135"/>
    </location>
</feature>
<proteinExistence type="predicted"/>
<feature type="transmembrane region" description="Helical" evidence="1">
    <location>
        <begin position="89"/>
        <end position="107"/>
    </location>
</feature>
<keyword evidence="1" id="KW-1133">Transmembrane helix</keyword>
<dbReference type="RefSeq" id="WP_106541571.1">
    <property type="nucleotide sequence ID" value="NZ_BLAU01000001.1"/>
</dbReference>
<evidence type="ECO:0000313" key="3">
    <source>
        <dbReference type="EMBL" id="PSK83731.1"/>
    </source>
</evidence>
<reference evidence="3 4" key="1">
    <citation type="submission" date="2018-03" db="EMBL/GenBank/DDBJ databases">
        <title>Genomic Encyclopedia of Archaeal and Bacterial Type Strains, Phase II (KMG-II): from individual species to whole genera.</title>
        <authorList>
            <person name="Goeker M."/>
        </authorList>
    </citation>
    <scope>NUCLEOTIDE SEQUENCE [LARGE SCALE GENOMIC DNA]</scope>
    <source>
        <strain evidence="3 4">DSM 27267</strain>
    </source>
</reference>
<dbReference type="EMBL" id="BLAU01000001">
    <property type="protein sequence ID" value="GET23275.1"/>
    <property type="molecule type" value="Genomic_DNA"/>
</dbReference>
<dbReference type="Proteomes" id="UP000240621">
    <property type="component" value="Unassembled WGS sequence"/>
</dbReference>
<evidence type="ECO:0000313" key="5">
    <source>
        <dbReference type="Proteomes" id="UP000396862"/>
    </source>
</evidence>
<keyword evidence="5" id="KW-1185">Reference proteome</keyword>
<accession>A0A2P8CFH9</accession>
<evidence type="ECO:0000256" key="1">
    <source>
        <dbReference type="SAM" id="Phobius"/>
    </source>
</evidence>
<comment type="caution">
    <text evidence="3">The sequence shown here is derived from an EMBL/GenBank/DDBJ whole genome shotgun (WGS) entry which is preliminary data.</text>
</comment>